<organism evidence="3 4">
    <name type="scientific">Thiohalophilus thiocyanatoxydans</name>
    <dbReference type="NCBI Taxonomy" id="381308"/>
    <lineage>
        <taxon>Bacteria</taxon>
        <taxon>Pseudomonadati</taxon>
        <taxon>Pseudomonadota</taxon>
        <taxon>Gammaproteobacteria</taxon>
        <taxon>Thiohalomonadales</taxon>
        <taxon>Thiohalophilaceae</taxon>
        <taxon>Thiohalophilus</taxon>
    </lineage>
</organism>
<name>A0A4R8IT25_9GAMM</name>
<keyword evidence="2" id="KW-0732">Signal</keyword>
<evidence type="ECO:0000256" key="1">
    <source>
        <dbReference type="SAM" id="MobiDB-lite"/>
    </source>
</evidence>
<protein>
    <submittedName>
        <fullName evidence="3">Uncharacterized protein YccT (UPF0319 family)</fullName>
    </submittedName>
</protein>
<dbReference type="AlphaFoldDB" id="A0A4R8IT25"/>
<keyword evidence="4" id="KW-1185">Reference proteome</keyword>
<reference evidence="3 4" key="1">
    <citation type="submission" date="2019-03" db="EMBL/GenBank/DDBJ databases">
        <title>Genomic Encyclopedia of Type Strains, Phase IV (KMG-IV): sequencing the most valuable type-strain genomes for metagenomic binning, comparative biology and taxonomic classification.</title>
        <authorList>
            <person name="Goeker M."/>
        </authorList>
    </citation>
    <scope>NUCLEOTIDE SEQUENCE [LARGE SCALE GENOMIC DNA]</scope>
    <source>
        <strain evidence="3 4">DSM 16326</strain>
    </source>
</reference>
<evidence type="ECO:0000313" key="4">
    <source>
        <dbReference type="Proteomes" id="UP000294914"/>
    </source>
</evidence>
<feature type="region of interest" description="Disordered" evidence="1">
    <location>
        <begin position="154"/>
        <end position="186"/>
    </location>
</feature>
<dbReference type="Pfam" id="PF09829">
    <property type="entry name" value="DUF2057"/>
    <property type="match status" value="1"/>
</dbReference>
<feature type="signal peptide" evidence="2">
    <location>
        <begin position="1"/>
        <end position="22"/>
    </location>
</feature>
<accession>A0A4R8IT25</accession>
<dbReference type="RefSeq" id="WP_166668750.1">
    <property type="nucleotide sequence ID" value="NZ_SOQX01000001.1"/>
</dbReference>
<comment type="caution">
    <text evidence="3">The sequence shown here is derived from an EMBL/GenBank/DDBJ whole genome shotgun (WGS) entry which is preliminary data.</text>
</comment>
<feature type="chain" id="PRO_5020860868" evidence="2">
    <location>
        <begin position="23"/>
        <end position="222"/>
    </location>
</feature>
<dbReference type="InterPro" id="IPR018635">
    <property type="entry name" value="UPF0319"/>
</dbReference>
<evidence type="ECO:0000256" key="2">
    <source>
        <dbReference type="SAM" id="SignalP"/>
    </source>
</evidence>
<sequence>MNWRTLLSLGLASLLLSACAPSGPVKFYSGPEKSPGEIARVKVPGPITVTAIDDSKISAPSQDEGFYELHLPPGRHTLTLKYELYWGSGSDGMLVKSSPTDIRAEFSAGRVYELRYAEPGDEDEAFSLANDFQATLVETGSGTRIAATASEEYPSGLTNAEPVVRDAPTATPAPADGSLPSADQAANEDAVKRLKFWWLMADEKEREAFRKWMQQDMPNFNE</sequence>
<dbReference type="Proteomes" id="UP000294914">
    <property type="component" value="Unassembled WGS sequence"/>
</dbReference>
<proteinExistence type="predicted"/>
<dbReference type="EMBL" id="SOQX01000001">
    <property type="protein sequence ID" value="TDY04136.1"/>
    <property type="molecule type" value="Genomic_DNA"/>
</dbReference>
<evidence type="ECO:0000313" key="3">
    <source>
        <dbReference type="EMBL" id="TDY04136.1"/>
    </source>
</evidence>
<gene>
    <name evidence="3" type="ORF">EDC23_0508</name>
</gene>
<dbReference type="PROSITE" id="PS51257">
    <property type="entry name" value="PROKAR_LIPOPROTEIN"/>
    <property type="match status" value="1"/>
</dbReference>